<comment type="cofactor">
    <cofactor evidence="19">
        <name>Mg(2+)</name>
        <dbReference type="ChEBI" id="CHEBI:18420"/>
    </cofactor>
    <cofactor evidence="19">
        <name>Mn(2+)</name>
        <dbReference type="ChEBI" id="CHEBI:29035"/>
    </cofactor>
    <text evidence="19">Binds 2 divalent metal cations. Magnesium or manganese.</text>
</comment>
<dbReference type="InterPro" id="IPR036397">
    <property type="entry name" value="RNaseH_sf"/>
</dbReference>
<keyword evidence="8 19" id="KW-0479">Metal-binding</keyword>
<evidence type="ECO:0000256" key="16">
    <source>
        <dbReference type="ARBA" id="ARBA00049244"/>
    </source>
</evidence>
<keyword evidence="7 20" id="KW-0540">Nuclease</keyword>
<feature type="binding site" evidence="19">
    <location>
        <position position="10"/>
    </location>
    <ligand>
        <name>a divalent metal cation</name>
        <dbReference type="ChEBI" id="CHEBI:60240"/>
        <label>1</label>
        <note>catalytic</note>
    </ligand>
</feature>
<keyword evidence="5 20" id="KW-0548">Nucleotidyltransferase</keyword>
<gene>
    <name evidence="20 22" type="primary">dnaQ</name>
    <name evidence="22" type="ORF">FZC34_02485</name>
</gene>
<dbReference type="CDD" id="cd06131">
    <property type="entry name" value="DNA_pol_III_epsilon_Ecoli_like"/>
    <property type="match status" value="1"/>
</dbReference>
<dbReference type="Proteomes" id="UP000325004">
    <property type="component" value="Chromosome"/>
</dbReference>
<feature type="binding site" evidence="18">
    <location>
        <position position="10"/>
    </location>
    <ligand>
        <name>substrate</name>
    </ligand>
</feature>
<feature type="binding site" evidence="18">
    <location>
        <position position="156"/>
    </location>
    <ligand>
        <name>substrate</name>
    </ligand>
</feature>
<feature type="domain" description="Exonuclease" evidence="21">
    <location>
        <begin position="5"/>
        <end position="173"/>
    </location>
</feature>
<dbReference type="OrthoDB" id="9804290at2"/>
<feature type="binding site" evidence="18">
    <location>
        <position position="59"/>
    </location>
    <ligand>
        <name>substrate</name>
    </ligand>
</feature>
<comment type="function">
    <text evidence="14 20">DNA polymerase III is a complex, multichain enzyme responsible for most of the replicative synthesis in bacteria. The epsilon subunit contain the editing function and is a proofreading 3'-5' exonuclease.</text>
</comment>
<evidence type="ECO:0000256" key="3">
    <source>
        <dbReference type="ARBA" id="ARBA00020352"/>
    </source>
</evidence>
<evidence type="ECO:0000256" key="9">
    <source>
        <dbReference type="ARBA" id="ARBA00022801"/>
    </source>
</evidence>
<proteinExistence type="predicted"/>
<comment type="subunit">
    <text evidence="15 20">DNA polymerase III contains a core (composed of alpha, epsilon and theta chains) that associates with a tau subunit. This core dimerizes to form the POLIII' complex. PolIII' associates with the gamma complex (composed of gamma, delta, delta', psi and chi chains) and with the beta chain to form the complete DNA polymerase III complex.</text>
</comment>
<reference evidence="22 23" key="1">
    <citation type="submission" date="2019-08" db="EMBL/GenBank/DDBJ databases">
        <title>Highly reduced genomes of protist endosymbionts show evolutionary convergence.</title>
        <authorList>
            <person name="George E."/>
            <person name="Husnik F."/>
            <person name="Tashyreva D."/>
            <person name="Prokopchuk G."/>
            <person name="Horak A."/>
            <person name="Kwong W.K."/>
            <person name="Lukes J."/>
            <person name="Keeling P.J."/>
        </authorList>
    </citation>
    <scope>NUCLEOTIDE SEQUENCE [LARGE SCALE GENOMIC DNA]</scope>
    <source>
        <strain evidence="22">1604LC</strain>
    </source>
</reference>
<keyword evidence="12 20" id="KW-0239">DNA-directed DNA polymerase</keyword>
<evidence type="ECO:0000256" key="13">
    <source>
        <dbReference type="ARBA" id="ARBA00023211"/>
    </source>
</evidence>
<evidence type="ECO:0000256" key="18">
    <source>
        <dbReference type="PIRSR" id="PIRSR606309-2"/>
    </source>
</evidence>
<evidence type="ECO:0000256" key="5">
    <source>
        <dbReference type="ARBA" id="ARBA00022695"/>
    </source>
</evidence>
<dbReference type="GO" id="GO:0045004">
    <property type="term" value="P:DNA replication proofreading"/>
    <property type="evidence" value="ECO:0007669"/>
    <property type="project" value="TreeGrafter"/>
</dbReference>
<evidence type="ECO:0000256" key="7">
    <source>
        <dbReference type="ARBA" id="ARBA00022722"/>
    </source>
</evidence>
<keyword evidence="9 20" id="KW-0378">Hydrolase</keyword>
<feature type="binding site" evidence="19">
    <location>
        <position position="156"/>
    </location>
    <ligand>
        <name>a divalent metal cation</name>
        <dbReference type="ChEBI" id="CHEBI:60240"/>
        <label>1</label>
        <note>catalytic</note>
    </ligand>
</feature>
<feature type="binding site" evidence="18">
    <location>
        <position position="12"/>
    </location>
    <ligand>
        <name>substrate</name>
    </ligand>
</feature>
<evidence type="ECO:0000256" key="20">
    <source>
        <dbReference type="RuleBase" id="RU364087"/>
    </source>
</evidence>
<keyword evidence="6 20" id="KW-0235">DNA replication</keyword>
<evidence type="ECO:0000256" key="8">
    <source>
        <dbReference type="ARBA" id="ARBA00022723"/>
    </source>
</evidence>
<keyword evidence="11 19" id="KW-0460">Magnesium</keyword>
<evidence type="ECO:0000256" key="14">
    <source>
        <dbReference type="ARBA" id="ARBA00025483"/>
    </source>
</evidence>
<accession>A0A5C0UG30</accession>
<dbReference type="GO" id="GO:0046872">
    <property type="term" value="F:metal ion binding"/>
    <property type="evidence" value="ECO:0007669"/>
    <property type="project" value="UniProtKB-KW"/>
</dbReference>
<dbReference type="InterPro" id="IPR006309">
    <property type="entry name" value="DnaQ_proteo"/>
</dbReference>
<evidence type="ECO:0000313" key="22">
    <source>
        <dbReference type="EMBL" id="QEK38759.1"/>
    </source>
</evidence>
<evidence type="ECO:0000259" key="21">
    <source>
        <dbReference type="SMART" id="SM00479"/>
    </source>
</evidence>
<dbReference type="FunFam" id="3.30.420.10:FF:000012">
    <property type="entry name" value="DNA polymerase III subunit epsilon"/>
    <property type="match status" value="1"/>
</dbReference>
<dbReference type="KEGG" id="cpri:FZC34_02485"/>
<dbReference type="SUPFAM" id="SSF53098">
    <property type="entry name" value="Ribonuclease H-like"/>
    <property type="match status" value="1"/>
</dbReference>
<dbReference type="InterPro" id="IPR013520">
    <property type="entry name" value="Ribonucl_H"/>
</dbReference>
<dbReference type="PANTHER" id="PTHR30231">
    <property type="entry name" value="DNA POLYMERASE III SUBUNIT EPSILON"/>
    <property type="match status" value="1"/>
</dbReference>
<dbReference type="InterPro" id="IPR006054">
    <property type="entry name" value="DnaQ"/>
</dbReference>
<evidence type="ECO:0000256" key="11">
    <source>
        <dbReference type="ARBA" id="ARBA00022842"/>
    </source>
</evidence>
<dbReference type="NCBIfam" id="NF004316">
    <property type="entry name" value="PRK05711.1"/>
    <property type="match status" value="1"/>
</dbReference>
<keyword evidence="10 20" id="KW-0269">Exonuclease</keyword>
<organism evidence="22 23">
    <name type="scientific">Candidatus Cytomitobacter primus</name>
    <dbReference type="NCBI Taxonomy" id="2066024"/>
    <lineage>
        <taxon>Bacteria</taxon>
        <taxon>Pseudomonadati</taxon>
        <taxon>Pseudomonadota</taxon>
        <taxon>Alphaproteobacteria</taxon>
        <taxon>Holosporales</taxon>
        <taxon>Holosporaceae</taxon>
        <taxon>Candidatus Cytomitobacter</taxon>
    </lineage>
</organism>
<evidence type="ECO:0000256" key="10">
    <source>
        <dbReference type="ARBA" id="ARBA00022839"/>
    </source>
</evidence>
<feature type="active site" description="Proton acceptor" evidence="17">
    <location>
        <position position="151"/>
    </location>
</feature>
<dbReference type="Pfam" id="PF00929">
    <property type="entry name" value="RNase_T"/>
    <property type="match status" value="1"/>
</dbReference>
<keyword evidence="13 19" id="KW-0464">Manganese</keyword>
<dbReference type="EMBL" id="CP043316">
    <property type="protein sequence ID" value="QEK38759.1"/>
    <property type="molecule type" value="Genomic_DNA"/>
</dbReference>
<comment type="cofactor">
    <cofactor evidence="1 20">
        <name>Mn(2+)</name>
        <dbReference type="ChEBI" id="CHEBI:29035"/>
    </cofactor>
</comment>
<feature type="binding site" evidence="19">
    <location>
        <position position="12"/>
    </location>
    <ligand>
        <name>a divalent metal cation</name>
        <dbReference type="ChEBI" id="CHEBI:60240"/>
        <label>1</label>
        <note>catalytic</note>
    </ligand>
</feature>
<protein>
    <recommendedName>
        <fullName evidence="3 20">DNA polymerase III subunit epsilon</fullName>
        <ecNumber evidence="2 20">2.7.7.7</ecNumber>
    </recommendedName>
</protein>
<name>A0A5C0UG30_9PROT</name>
<evidence type="ECO:0000256" key="12">
    <source>
        <dbReference type="ARBA" id="ARBA00022932"/>
    </source>
</evidence>
<dbReference type="GO" id="GO:0003677">
    <property type="term" value="F:DNA binding"/>
    <property type="evidence" value="ECO:0007669"/>
    <property type="project" value="InterPro"/>
</dbReference>
<evidence type="ECO:0000256" key="1">
    <source>
        <dbReference type="ARBA" id="ARBA00001936"/>
    </source>
</evidence>
<dbReference type="AlphaFoldDB" id="A0A5C0UG30"/>
<evidence type="ECO:0000256" key="4">
    <source>
        <dbReference type="ARBA" id="ARBA00022679"/>
    </source>
</evidence>
<evidence type="ECO:0000256" key="2">
    <source>
        <dbReference type="ARBA" id="ARBA00012417"/>
    </source>
</evidence>
<dbReference type="GO" id="GO:0005829">
    <property type="term" value="C:cytosol"/>
    <property type="evidence" value="ECO:0007669"/>
    <property type="project" value="TreeGrafter"/>
</dbReference>
<comment type="catalytic activity">
    <reaction evidence="16 20">
        <text>DNA(n) + a 2'-deoxyribonucleoside 5'-triphosphate = DNA(n+1) + diphosphate</text>
        <dbReference type="Rhea" id="RHEA:22508"/>
        <dbReference type="Rhea" id="RHEA-COMP:17339"/>
        <dbReference type="Rhea" id="RHEA-COMP:17340"/>
        <dbReference type="ChEBI" id="CHEBI:33019"/>
        <dbReference type="ChEBI" id="CHEBI:61560"/>
        <dbReference type="ChEBI" id="CHEBI:173112"/>
        <dbReference type="EC" id="2.7.7.7"/>
    </reaction>
</comment>
<dbReference type="NCBIfam" id="TIGR01406">
    <property type="entry name" value="dnaQ_proteo"/>
    <property type="match status" value="1"/>
</dbReference>
<keyword evidence="23" id="KW-1185">Reference proteome</keyword>
<sequence>MNLMSIIILDTETTGLNNKEDRIVEIGCVELHNSEYTGRKLHLYINPEKEMCETVQKVHGITNAFLKNKPLFKDIYKEFLDFVKDSTIVAHNAKFDMGFLNAELDRQKQPKLSNKVIDTLATARKMFPGSPANLNALAKRFNISLHERTLHGALIDAKILSKVYLALYQPKQESLFSTNEKTVVKKSKQNNYKIQLSDEEINAHNQIMNELKG</sequence>
<keyword evidence="4 20" id="KW-0808">Transferase</keyword>
<dbReference type="Gene3D" id="3.30.420.10">
    <property type="entry name" value="Ribonuclease H-like superfamily/Ribonuclease H"/>
    <property type="match status" value="1"/>
</dbReference>
<dbReference type="NCBIfam" id="TIGR00573">
    <property type="entry name" value="dnaq"/>
    <property type="match status" value="1"/>
</dbReference>
<dbReference type="GO" id="GO:0008408">
    <property type="term" value="F:3'-5' exonuclease activity"/>
    <property type="evidence" value="ECO:0007669"/>
    <property type="project" value="TreeGrafter"/>
</dbReference>
<dbReference type="SMART" id="SM00479">
    <property type="entry name" value="EXOIII"/>
    <property type="match status" value="1"/>
</dbReference>
<evidence type="ECO:0000256" key="17">
    <source>
        <dbReference type="PIRSR" id="PIRSR606309-1"/>
    </source>
</evidence>
<evidence type="ECO:0000256" key="19">
    <source>
        <dbReference type="PIRSR" id="PIRSR606309-3"/>
    </source>
</evidence>
<evidence type="ECO:0000256" key="6">
    <source>
        <dbReference type="ARBA" id="ARBA00022705"/>
    </source>
</evidence>
<dbReference type="EC" id="2.7.7.7" evidence="2 20"/>
<dbReference type="InterPro" id="IPR012337">
    <property type="entry name" value="RNaseH-like_sf"/>
</dbReference>
<dbReference type="GO" id="GO:0003887">
    <property type="term" value="F:DNA-directed DNA polymerase activity"/>
    <property type="evidence" value="ECO:0007669"/>
    <property type="project" value="UniProtKB-KW"/>
</dbReference>
<evidence type="ECO:0000256" key="15">
    <source>
        <dbReference type="ARBA" id="ARBA00026073"/>
    </source>
</evidence>
<dbReference type="PANTHER" id="PTHR30231:SF41">
    <property type="entry name" value="DNA POLYMERASE III SUBUNIT EPSILON"/>
    <property type="match status" value="1"/>
</dbReference>
<evidence type="ECO:0000313" key="23">
    <source>
        <dbReference type="Proteomes" id="UP000325004"/>
    </source>
</evidence>